<dbReference type="InterPro" id="IPR051681">
    <property type="entry name" value="Ser/Thr_Kinases-Pseudokinases"/>
</dbReference>
<gene>
    <name evidence="2" type="ORF">RclHR1_07750004</name>
</gene>
<dbReference type="InterPro" id="IPR000719">
    <property type="entry name" value="Prot_kinase_dom"/>
</dbReference>
<dbReference type="InterPro" id="IPR011009">
    <property type="entry name" value="Kinase-like_dom_sf"/>
</dbReference>
<reference evidence="2 3" key="1">
    <citation type="submission" date="2017-11" db="EMBL/GenBank/DDBJ databases">
        <title>The genome of Rhizophagus clarus HR1 reveals common genetic basis of auxotrophy among arbuscular mycorrhizal fungi.</title>
        <authorList>
            <person name="Kobayashi Y."/>
        </authorList>
    </citation>
    <scope>NUCLEOTIDE SEQUENCE [LARGE SCALE GENOMIC DNA]</scope>
    <source>
        <strain evidence="2 3">HR1</strain>
    </source>
</reference>
<evidence type="ECO:0000259" key="1">
    <source>
        <dbReference type="PROSITE" id="PS50011"/>
    </source>
</evidence>
<evidence type="ECO:0000313" key="2">
    <source>
        <dbReference type="EMBL" id="GBC07877.1"/>
    </source>
</evidence>
<dbReference type="InterPro" id="IPR001245">
    <property type="entry name" value="Ser-Thr/Tyr_kinase_cat_dom"/>
</dbReference>
<keyword evidence="3" id="KW-1185">Reference proteome</keyword>
<accession>A0A2Z6SLP3</accession>
<dbReference type="PANTHER" id="PTHR44329">
    <property type="entry name" value="SERINE/THREONINE-PROTEIN KINASE TNNI3K-RELATED"/>
    <property type="match status" value="1"/>
</dbReference>
<dbReference type="SUPFAM" id="SSF56112">
    <property type="entry name" value="Protein kinase-like (PK-like)"/>
    <property type="match status" value="1"/>
</dbReference>
<dbReference type="Gene3D" id="1.10.510.10">
    <property type="entry name" value="Transferase(Phosphotransferase) domain 1"/>
    <property type="match status" value="1"/>
</dbReference>
<dbReference type="GO" id="GO:0004674">
    <property type="term" value="F:protein serine/threonine kinase activity"/>
    <property type="evidence" value="ECO:0007669"/>
    <property type="project" value="TreeGrafter"/>
</dbReference>
<name>A0A2Z6SLP3_9GLOM</name>
<dbReference type="SMART" id="SM00220">
    <property type="entry name" value="S_TKc"/>
    <property type="match status" value="1"/>
</dbReference>
<comment type="caution">
    <text evidence="2">The sequence shown here is derived from an EMBL/GenBank/DDBJ whole genome shotgun (WGS) entry which is preliminary data.</text>
</comment>
<dbReference type="AlphaFoldDB" id="A0A2Z6SLP3"/>
<dbReference type="PROSITE" id="PS50011">
    <property type="entry name" value="PROTEIN_KINASE_DOM"/>
    <property type="match status" value="1"/>
</dbReference>
<dbReference type="Proteomes" id="UP000247702">
    <property type="component" value="Unassembled WGS sequence"/>
</dbReference>
<dbReference type="Pfam" id="PF07714">
    <property type="entry name" value="PK_Tyr_Ser-Thr"/>
    <property type="match status" value="1"/>
</dbReference>
<sequence>MSLQDSEDNKDHLKYLKNNLTNWTSGNEQIDDFIQEMQSKIENRHDIVFEWIQYSQFVNIKEIKKNGFITLYSAIWKEGPLLKKFWSINKTKDYLINRTNKHKDQIKLYGISQNPHTKNYILVQNKYFINLISWMSGNEKIDDFIREMQLESNNSVFEWIPYNRLYKIKETDKNGFMTVYSAVWKDGPLTYNWKKSDYTRDSNENVALKCLHNSQDPIESLMNEAKKYLKNPSSCKIEIYGISQNLETNDYILVQNDFTNHINWTSGNVKIDDFIQEMQLKYNKSSFEWISYSQFYEIKETGKNNFMTVYSAIWKDGPLYEKYDYYKRYSNKNVALKFLHNSQNPIEFLINEAKKYLSNSSSKIQIYGMSQDLYTNDYILVFNWTSGNEKIDDFIQAMQLKCNNSVFEWIPYSQLSEIKEIDKDGFITVYSAIWKDSQITYDWKNSDYTRGSNKNVALKCLHNLQHDPIKSIINEAKKYLTSSSSKIQIYGISQSMDTYDYILVQNDFTNHINWTSGNIKIDDFIQEMQLNIKDRYDTIFEWIPYNQFCEIKETGRYGFITVYSAIWKYGPLYKEDKRGKYHIRDSNKKIALKSLNNSQDSFGTLIDEVNKHLLKISKVFNHKIFEIYGISQNPDTSDYILVQNNFISLINWMSGNKKIDDFIQEMQLNINGYSDIVFEWIPYNQFCEIKEVGEGGFATVYSAIWKDGPLLYLECQNGIYKRDSNKKVALKCLDDSQNRINELLNEIKAYSTKALNYNSSILKVYGISQDTNTKNYIIVLHYAEGGNFNNWLNMNENFEYFDWENKLLTLYCTANGLKEIHEKHKFHHDFHTGNILFDNISRENNNKIYISDMGLCGRVDDMKQNNIYGVMPYVAPEVLRGKPYTQSADIYSFGMIMYFVATGRQPFNDCAHDHNLALDICNGVRPEINEQEATKSYIDLMKKCWDSNPENRPTITEFKELFWTVTVRKTEIEEAENYRKSHISTLKEYRQKGSHPQTVYTSRLLNPFTKDLDSKCLDCAITD</sequence>
<organism evidence="2 3">
    <name type="scientific">Rhizophagus clarus</name>
    <dbReference type="NCBI Taxonomy" id="94130"/>
    <lineage>
        <taxon>Eukaryota</taxon>
        <taxon>Fungi</taxon>
        <taxon>Fungi incertae sedis</taxon>
        <taxon>Mucoromycota</taxon>
        <taxon>Glomeromycotina</taxon>
        <taxon>Glomeromycetes</taxon>
        <taxon>Glomerales</taxon>
        <taxon>Glomeraceae</taxon>
        <taxon>Rhizophagus</taxon>
    </lineage>
</organism>
<protein>
    <recommendedName>
        <fullName evidence="1">Protein kinase domain-containing protein</fullName>
    </recommendedName>
</protein>
<dbReference type="EMBL" id="BEXD01004176">
    <property type="protein sequence ID" value="GBC07877.1"/>
    <property type="molecule type" value="Genomic_DNA"/>
</dbReference>
<dbReference type="GO" id="GO:0005524">
    <property type="term" value="F:ATP binding"/>
    <property type="evidence" value="ECO:0007669"/>
    <property type="project" value="InterPro"/>
</dbReference>
<proteinExistence type="predicted"/>
<evidence type="ECO:0000313" key="3">
    <source>
        <dbReference type="Proteomes" id="UP000247702"/>
    </source>
</evidence>
<feature type="domain" description="Protein kinase" evidence="1">
    <location>
        <begin position="686"/>
        <end position="964"/>
    </location>
</feature>